<evidence type="ECO:0000313" key="2">
    <source>
        <dbReference type="Proteomes" id="UP001732700"/>
    </source>
</evidence>
<reference evidence="1" key="2">
    <citation type="submission" date="2025-09" db="UniProtKB">
        <authorList>
            <consortium name="EnsemblPlants"/>
        </authorList>
    </citation>
    <scope>IDENTIFICATION</scope>
</reference>
<protein>
    <submittedName>
        <fullName evidence="1">Uncharacterized protein</fullName>
    </submittedName>
</protein>
<evidence type="ECO:0000313" key="1">
    <source>
        <dbReference type="EnsemblPlants" id="AVESA.00010b.r2.4AG0573900.1.CDS.1"/>
    </source>
</evidence>
<dbReference type="Proteomes" id="UP001732700">
    <property type="component" value="Chromosome 4A"/>
</dbReference>
<sequence length="228" mass="24348">MFRSKRSVAYFAHDPSHRLLLAPDADDDDGEFTCDGCQVVGAGPRYTCGHPGCGFRLHEVCARRFPRTLKSIVHSKHRLKRRESAGSVGGRCEVCGEDVKGACYVCDAAACASATAVVVHPLCVRLPPVARGSAAAHPGGHDAWLVKKAPDGGAASTCAACGLSVDGPWRYRCGTCRVDVHPRCLVPALDQCRRGEASEVPMGKRCCLSTGREVIGCLNISYYYRGAI</sequence>
<organism evidence="1 2">
    <name type="scientific">Avena sativa</name>
    <name type="common">Oat</name>
    <dbReference type="NCBI Taxonomy" id="4498"/>
    <lineage>
        <taxon>Eukaryota</taxon>
        <taxon>Viridiplantae</taxon>
        <taxon>Streptophyta</taxon>
        <taxon>Embryophyta</taxon>
        <taxon>Tracheophyta</taxon>
        <taxon>Spermatophyta</taxon>
        <taxon>Magnoliopsida</taxon>
        <taxon>Liliopsida</taxon>
        <taxon>Poales</taxon>
        <taxon>Poaceae</taxon>
        <taxon>BOP clade</taxon>
        <taxon>Pooideae</taxon>
        <taxon>Poodae</taxon>
        <taxon>Poeae</taxon>
        <taxon>Poeae Chloroplast Group 1 (Aveneae type)</taxon>
        <taxon>Aveninae</taxon>
        <taxon>Avena</taxon>
    </lineage>
</organism>
<proteinExistence type="predicted"/>
<keyword evidence="2" id="KW-1185">Reference proteome</keyword>
<dbReference type="EnsemblPlants" id="AVESA.00010b.r2.4AG0573900.1">
    <property type="protein sequence ID" value="AVESA.00010b.r2.4AG0573900.1.CDS.1"/>
    <property type="gene ID" value="AVESA.00010b.r2.4AG0573900"/>
</dbReference>
<accession>A0ACD5W8T3</accession>
<reference evidence="1" key="1">
    <citation type="submission" date="2021-05" db="EMBL/GenBank/DDBJ databases">
        <authorList>
            <person name="Scholz U."/>
            <person name="Mascher M."/>
            <person name="Fiebig A."/>
        </authorList>
    </citation>
    <scope>NUCLEOTIDE SEQUENCE [LARGE SCALE GENOMIC DNA]</scope>
</reference>
<name>A0ACD5W8T3_AVESA</name>